<evidence type="ECO:0000256" key="1">
    <source>
        <dbReference type="SAM" id="Phobius"/>
    </source>
</evidence>
<reference evidence="3" key="1">
    <citation type="submission" date="2018-03" db="EMBL/GenBank/DDBJ databases">
        <authorList>
            <person name="Zecchin S."/>
        </authorList>
    </citation>
    <scope>NUCLEOTIDE SEQUENCE [LARGE SCALE GENOMIC DNA]</scope>
</reference>
<name>A0A2U3QEJ9_9BACT</name>
<dbReference type="OrthoDB" id="9795297at2"/>
<proteinExistence type="predicted"/>
<evidence type="ECO:0000313" key="2">
    <source>
        <dbReference type="EMBL" id="SPP99847.1"/>
    </source>
</evidence>
<keyword evidence="1" id="KW-0812">Transmembrane</keyword>
<accession>A0A2U3QEJ9</accession>
<dbReference type="EMBL" id="OUUY01000024">
    <property type="protein sequence ID" value="SPP99847.1"/>
    <property type="molecule type" value="Genomic_DNA"/>
</dbReference>
<keyword evidence="3" id="KW-1185">Reference proteome</keyword>
<keyword evidence="1" id="KW-0472">Membrane</keyword>
<sequence>MELPFDSEGEEVDVKRIKSTQIVCLAAFLLVASLVVSCTSGMRLNTQEARYSEDAGTYRVILFGCNFNNDLETIAFLDKRGDKYDFEPYAADFKFKIKGVPAKEALKVAEEFVNCNTSFLQVQTYGIIGPNGEILGYEVRPLYEPLAYGDQDVLLTDYWLKDDKVVIKIRLKPSVERMLQRGGGDKDRGR</sequence>
<feature type="transmembrane region" description="Helical" evidence="1">
    <location>
        <begin position="20"/>
        <end position="42"/>
    </location>
</feature>
<dbReference type="AlphaFoldDB" id="A0A2U3QEJ9"/>
<keyword evidence="1" id="KW-1133">Transmembrane helix</keyword>
<organism evidence="2 3">
    <name type="scientific">Candidatus Sulfobium mesophilum</name>
    <dbReference type="NCBI Taxonomy" id="2016548"/>
    <lineage>
        <taxon>Bacteria</taxon>
        <taxon>Pseudomonadati</taxon>
        <taxon>Nitrospirota</taxon>
        <taxon>Nitrospiria</taxon>
        <taxon>Nitrospirales</taxon>
        <taxon>Nitrospiraceae</taxon>
        <taxon>Candidatus Sulfobium</taxon>
    </lineage>
</organism>
<protein>
    <submittedName>
        <fullName evidence="2">Uncharacterized protein</fullName>
    </submittedName>
</protein>
<gene>
    <name evidence="2" type="ORF">NBG4_120054</name>
</gene>
<evidence type="ECO:0000313" key="3">
    <source>
        <dbReference type="Proteomes" id="UP000245125"/>
    </source>
</evidence>
<dbReference type="Proteomes" id="UP000245125">
    <property type="component" value="Unassembled WGS sequence"/>
</dbReference>